<proteinExistence type="predicted"/>
<evidence type="ECO:0000313" key="2">
    <source>
        <dbReference type="EMBL" id="RGM06918.1"/>
    </source>
</evidence>
<comment type="caution">
    <text evidence="2">The sequence shown here is derived from an EMBL/GenBank/DDBJ whole genome shotgun (WGS) entry which is preliminary data.</text>
</comment>
<dbReference type="InterPro" id="IPR005130">
    <property type="entry name" value="Ser_deHydtase-like_asu"/>
</dbReference>
<dbReference type="Pfam" id="PF03313">
    <property type="entry name" value="SDH_alpha"/>
    <property type="match status" value="1"/>
</dbReference>
<dbReference type="EMBL" id="QSSQ01000004">
    <property type="protein sequence ID" value="RGM06918.1"/>
    <property type="molecule type" value="Genomic_DNA"/>
</dbReference>
<protein>
    <submittedName>
        <fullName evidence="2">Serine dehydratase subunit alpha family protein</fullName>
    </submittedName>
</protein>
<evidence type="ECO:0000259" key="1">
    <source>
        <dbReference type="Pfam" id="PF03313"/>
    </source>
</evidence>
<sequence length="450" mass="48254">MAGIIRKCRSFKEDSEMNDTELYNILRAEIKPALGCTGPIAICFCAAQAYDAIGGEIESIDATLDWCMSAKNDDVAFPGSRMLGVEMAIALGAVCGDPHAGLEVLHTVTPEGEAKARKVAERVKVNPQWNLQELEIYCDIAVHTDKGTGRAVVSQRSDGLILKECNGEILLELEPDISAQSGRLPILKYKVKDFYDMAAGLKEEELAFLKEAVTYNRRLADATLEGRLGAGIGYELYHSQYQNYITRAKAYAAAGCEARMSGVSHPAMTCGNKGNVGIAASMPLVSIAEDFNLEETDLLRGIALSYLTAISIIHRIGKAPSMCSCEVAAALGIAAGATLMRKGTYEQVAAAMQNTIPNVFGVVCDGAKLACALRISSGTGVALECSDLALSNVKIANNQGVLGATIDDSIEIIGKTALYAMVGSDRDLCRLLFEKRSIFPLTSFEDRQKQ</sequence>
<organism evidence="2 3">
    <name type="scientific">Hungatella hathewayi</name>
    <dbReference type="NCBI Taxonomy" id="154046"/>
    <lineage>
        <taxon>Bacteria</taxon>
        <taxon>Bacillati</taxon>
        <taxon>Bacillota</taxon>
        <taxon>Clostridia</taxon>
        <taxon>Lachnospirales</taxon>
        <taxon>Lachnospiraceae</taxon>
        <taxon>Hungatella</taxon>
    </lineage>
</organism>
<dbReference type="GO" id="GO:0080146">
    <property type="term" value="F:L-cysteine desulfhydrase activity"/>
    <property type="evidence" value="ECO:0007669"/>
    <property type="project" value="TreeGrafter"/>
</dbReference>
<gene>
    <name evidence="2" type="ORF">DXC39_07555</name>
</gene>
<dbReference type="GO" id="GO:0019450">
    <property type="term" value="P:L-cysteine catabolic process to pyruvate"/>
    <property type="evidence" value="ECO:0007669"/>
    <property type="project" value="TreeGrafter"/>
</dbReference>
<accession>A0A3E4UC24</accession>
<feature type="domain" description="Serine dehydratase-like alpha subunit" evidence="1">
    <location>
        <begin position="101"/>
        <end position="422"/>
    </location>
</feature>
<reference evidence="2 3" key="1">
    <citation type="submission" date="2018-08" db="EMBL/GenBank/DDBJ databases">
        <title>A genome reference for cultivated species of the human gut microbiota.</title>
        <authorList>
            <person name="Zou Y."/>
            <person name="Xue W."/>
            <person name="Luo G."/>
        </authorList>
    </citation>
    <scope>NUCLEOTIDE SEQUENCE [LARGE SCALE GENOMIC DNA]</scope>
    <source>
        <strain evidence="2 3">TF05-11AC</strain>
    </source>
</reference>
<dbReference type="AlphaFoldDB" id="A0A3E4UC24"/>
<dbReference type="InterPro" id="IPR021144">
    <property type="entry name" value="UPF0597"/>
</dbReference>
<dbReference type="PIRSF" id="PIRSF006054">
    <property type="entry name" value="UCP006054"/>
    <property type="match status" value="1"/>
</dbReference>
<dbReference type="PANTHER" id="PTHR30501">
    <property type="entry name" value="UPF0597 PROTEIN YHAM"/>
    <property type="match status" value="1"/>
</dbReference>
<dbReference type="Proteomes" id="UP000261257">
    <property type="component" value="Unassembled WGS sequence"/>
</dbReference>
<dbReference type="PANTHER" id="PTHR30501:SF2">
    <property type="entry name" value="UPF0597 PROTEIN YHAM"/>
    <property type="match status" value="1"/>
</dbReference>
<name>A0A3E4UC24_9FIRM</name>
<evidence type="ECO:0000313" key="3">
    <source>
        <dbReference type="Proteomes" id="UP000261257"/>
    </source>
</evidence>